<dbReference type="Pfam" id="PF21671">
    <property type="entry name" value="CPL1-like"/>
    <property type="match status" value="1"/>
</dbReference>
<dbReference type="PANTHER" id="PTHR35192:SF2">
    <property type="entry name" value="APPLE DOMAIN-CONTAINING PROTEIN"/>
    <property type="match status" value="1"/>
</dbReference>
<protein>
    <recommendedName>
        <fullName evidence="1">Protein CPL1-like domain-containing protein</fullName>
    </recommendedName>
</protein>
<dbReference type="InterPro" id="IPR048661">
    <property type="entry name" value="CPL1-like"/>
</dbReference>
<name>A0A067M196_BOTB1</name>
<gene>
    <name evidence="2" type="ORF">BOTBODRAFT_118637</name>
</gene>
<keyword evidence="3" id="KW-1185">Reference proteome</keyword>
<proteinExistence type="predicted"/>
<dbReference type="Proteomes" id="UP000027195">
    <property type="component" value="Unassembled WGS sequence"/>
</dbReference>
<evidence type="ECO:0000259" key="1">
    <source>
        <dbReference type="Pfam" id="PF21671"/>
    </source>
</evidence>
<dbReference type="STRING" id="930990.A0A067M196"/>
<dbReference type="PANTHER" id="PTHR35192">
    <property type="entry name" value="PROTEIN, PUTATIVE-RELATED"/>
    <property type="match status" value="1"/>
</dbReference>
<sequence length="54" mass="5551">ELSSCGGCASTGRGQDCSEIANSWNVGCSSGTCVVYTCEAGYTPSLDRQSCVSY</sequence>
<reference evidence="3" key="1">
    <citation type="journal article" date="2014" name="Proc. Natl. Acad. Sci. U.S.A.">
        <title>Extensive sampling of basidiomycete genomes demonstrates inadequacy of the white-rot/brown-rot paradigm for wood decay fungi.</title>
        <authorList>
            <person name="Riley R."/>
            <person name="Salamov A.A."/>
            <person name="Brown D.W."/>
            <person name="Nagy L.G."/>
            <person name="Floudas D."/>
            <person name="Held B.W."/>
            <person name="Levasseur A."/>
            <person name="Lombard V."/>
            <person name="Morin E."/>
            <person name="Otillar R."/>
            <person name="Lindquist E.A."/>
            <person name="Sun H."/>
            <person name="LaButti K.M."/>
            <person name="Schmutz J."/>
            <person name="Jabbour D."/>
            <person name="Luo H."/>
            <person name="Baker S.E."/>
            <person name="Pisabarro A.G."/>
            <person name="Walton J.D."/>
            <person name="Blanchette R.A."/>
            <person name="Henrissat B."/>
            <person name="Martin F."/>
            <person name="Cullen D."/>
            <person name="Hibbett D.S."/>
            <person name="Grigoriev I.V."/>
        </authorList>
    </citation>
    <scope>NUCLEOTIDE SEQUENCE [LARGE SCALE GENOMIC DNA]</scope>
    <source>
        <strain evidence="3">FD-172 SS1</strain>
    </source>
</reference>
<feature type="domain" description="Protein CPL1-like" evidence="1">
    <location>
        <begin position="1"/>
        <end position="52"/>
    </location>
</feature>
<evidence type="ECO:0000313" key="2">
    <source>
        <dbReference type="EMBL" id="KDQ08475.1"/>
    </source>
</evidence>
<dbReference type="OrthoDB" id="439917at2759"/>
<dbReference type="InterPro" id="IPR038955">
    <property type="entry name" value="PriA/CPL1_fungi"/>
</dbReference>
<accession>A0A067M196</accession>
<dbReference type="InParanoid" id="A0A067M196"/>
<dbReference type="AlphaFoldDB" id="A0A067M196"/>
<dbReference type="HOGENOM" id="CLU_196980_0_0_1"/>
<evidence type="ECO:0000313" key="3">
    <source>
        <dbReference type="Proteomes" id="UP000027195"/>
    </source>
</evidence>
<dbReference type="EMBL" id="KL198090">
    <property type="protein sequence ID" value="KDQ08475.1"/>
    <property type="molecule type" value="Genomic_DNA"/>
</dbReference>
<organism evidence="2 3">
    <name type="scientific">Botryobasidium botryosum (strain FD-172 SS1)</name>
    <dbReference type="NCBI Taxonomy" id="930990"/>
    <lineage>
        <taxon>Eukaryota</taxon>
        <taxon>Fungi</taxon>
        <taxon>Dikarya</taxon>
        <taxon>Basidiomycota</taxon>
        <taxon>Agaricomycotina</taxon>
        <taxon>Agaricomycetes</taxon>
        <taxon>Cantharellales</taxon>
        <taxon>Botryobasidiaceae</taxon>
        <taxon>Botryobasidium</taxon>
    </lineage>
</organism>
<feature type="non-terminal residue" evidence="2">
    <location>
        <position position="1"/>
    </location>
</feature>